<reference evidence="1" key="1">
    <citation type="submission" date="2021-06" db="EMBL/GenBank/DDBJ databases">
        <authorList>
            <person name="Kallberg Y."/>
            <person name="Tangrot J."/>
            <person name="Rosling A."/>
        </authorList>
    </citation>
    <scope>NUCLEOTIDE SEQUENCE</scope>
    <source>
        <strain evidence="1">MA461A</strain>
    </source>
</reference>
<name>A0ACA9SR01_9GLOM</name>
<evidence type="ECO:0000313" key="1">
    <source>
        <dbReference type="EMBL" id="CAG8846674.1"/>
    </source>
</evidence>
<protein>
    <submittedName>
        <fullName evidence="1">6920_t:CDS:1</fullName>
    </submittedName>
</protein>
<gene>
    <name evidence="1" type="ORF">RPERSI_LOCUS34266</name>
</gene>
<dbReference type="Proteomes" id="UP000789920">
    <property type="component" value="Unassembled WGS sequence"/>
</dbReference>
<feature type="non-terminal residue" evidence="1">
    <location>
        <position position="1"/>
    </location>
</feature>
<organism evidence="1 2">
    <name type="scientific">Racocetra persica</name>
    <dbReference type="NCBI Taxonomy" id="160502"/>
    <lineage>
        <taxon>Eukaryota</taxon>
        <taxon>Fungi</taxon>
        <taxon>Fungi incertae sedis</taxon>
        <taxon>Mucoromycota</taxon>
        <taxon>Glomeromycotina</taxon>
        <taxon>Glomeromycetes</taxon>
        <taxon>Diversisporales</taxon>
        <taxon>Gigasporaceae</taxon>
        <taxon>Racocetra</taxon>
    </lineage>
</organism>
<keyword evidence="2" id="KW-1185">Reference proteome</keyword>
<comment type="caution">
    <text evidence="1">The sequence shown here is derived from an EMBL/GenBank/DDBJ whole genome shotgun (WGS) entry which is preliminary data.</text>
</comment>
<dbReference type="EMBL" id="CAJVQC010152342">
    <property type="protein sequence ID" value="CAG8846674.1"/>
    <property type="molecule type" value="Genomic_DNA"/>
</dbReference>
<accession>A0ACA9SR01</accession>
<proteinExistence type="predicted"/>
<evidence type="ECO:0000313" key="2">
    <source>
        <dbReference type="Proteomes" id="UP000789920"/>
    </source>
</evidence>
<sequence>EGDQDDDLLFYNPWTNIVSDNNSAVYVALTAEVPTTPLLTVNTFLNGQQKEKAKEILLNNHQIFAENISEEGQTLELGQTKEVCYEINTPGAKPIKQRAYRALLDDLEFLKKEIKEMEKREIIQESNSPWSLPVVIVPKKNRKCQICIDYRKLNAVTTNYVYPLPDINEILSVFEGA</sequence>